<dbReference type="OrthoDB" id="2680146at2"/>
<protein>
    <recommendedName>
        <fullName evidence="3">Capsid protein</fullName>
    </recommendedName>
</protein>
<dbReference type="InterPro" id="IPR053738">
    <property type="entry name" value="Lambda_capsid_assembly"/>
</dbReference>
<dbReference type="RefSeq" id="WP_089282343.1">
    <property type="nucleotide sequence ID" value="NZ_FZOJ01000006.1"/>
</dbReference>
<dbReference type="Proteomes" id="UP000198304">
    <property type="component" value="Unassembled WGS sequence"/>
</dbReference>
<sequence>MPVVQRLHIDKALSNISIGYSNEQYIGDKIFKPIVVNKQSDRFYVYGMERFRTNDDHRAPGTEANEINWTFSDESYFAEGHALRHAIADEEKQNADDEFNLETEGTELVTEGILMNKEVDAANKVLNPNAYHADLRITLGAAGAPAKWSDYTNSDPILDVQKAREAIHKKSGLRANTIIMSEPVMNVLKLHPKLVDIIKYVQKGIVTTDLMSTAFGVDQILVGSALVSSVNNPGQVEAGQLEPLDYIWGNSVVLAYIPSRPGKKTAALAYSFMWNKDGAGPVQVRKWYETSRRATVVEAERWFDQRMISNVAGFLFSDAVVPLGTFS</sequence>
<name>A0A239CQT6_9FIRM</name>
<keyword evidence="2" id="KW-1185">Reference proteome</keyword>
<proteinExistence type="predicted"/>
<evidence type="ECO:0000313" key="1">
    <source>
        <dbReference type="EMBL" id="SNS22212.1"/>
    </source>
</evidence>
<dbReference type="AlphaFoldDB" id="A0A239CQT6"/>
<dbReference type="Gene3D" id="3.90.1690.10">
    <property type="entry name" value="phage-related protein like domain"/>
    <property type="match status" value="1"/>
</dbReference>
<gene>
    <name evidence="1" type="ORF">SAMN05446037_100691</name>
</gene>
<organism evidence="1 2">
    <name type="scientific">Anaerovirgula multivorans</name>
    <dbReference type="NCBI Taxonomy" id="312168"/>
    <lineage>
        <taxon>Bacteria</taxon>
        <taxon>Bacillati</taxon>
        <taxon>Bacillota</taxon>
        <taxon>Clostridia</taxon>
        <taxon>Peptostreptococcales</taxon>
        <taxon>Natronincolaceae</taxon>
        <taxon>Anaerovirgula</taxon>
    </lineage>
</organism>
<dbReference type="EMBL" id="FZOJ01000006">
    <property type="protein sequence ID" value="SNS22212.1"/>
    <property type="molecule type" value="Genomic_DNA"/>
</dbReference>
<accession>A0A239CQT6</accession>
<evidence type="ECO:0008006" key="3">
    <source>
        <dbReference type="Google" id="ProtNLM"/>
    </source>
</evidence>
<reference evidence="1 2" key="1">
    <citation type="submission" date="2017-06" db="EMBL/GenBank/DDBJ databases">
        <authorList>
            <person name="Kim H.J."/>
            <person name="Triplett B.A."/>
        </authorList>
    </citation>
    <scope>NUCLEOTIDE SEQUENCE [LARGE SCALE GENOMIC DNA]</scope>
    <source>
        <strain evidence="1 2">SCA</strain>
    </source>
</reference>
<evidence type="ECO:0000313" key="2">
    <source>
        <dbReference type="Proteomes" id="UP000198304"/>
    </source>
</evidence>